<protein>
    <submittedName>
        <fullName evidence="2">Uncharacterized protein</fullName>
    </submittedName>
</protein>
<dbReference type="Proteomes" id="UP001056535">
    <property type="component" value="Chromosome"/>
</dbReference>
<evidence type="ECO:0000256" key="1">
    <source>
        <dbReference type="SAM" id="MobiDB-lite"/>
    </source>
</evidence>
<dbReference type="InterPro" id="IPR036249">
    <property type="entry name" value="Thioredoxin-like_sf"/>
</dbReference>
<name>A0ABY4YLS7_9MICO</name>
<dbReference type="Gene3D" id="3.40.30.10">
    <property type="entry name" value="Glutaredoxin"/>
    <property type="match status" value="1"/>
</dbReference>
<gene>
    <name evidence="2" type="ORF">NF557_07540</name>
</gene>
<proteinExistence type="predicted"/>
<feature type="region of interest" description="Disordered" evidence="1">
    <location>
        <begin position="1"/>
        <end position="25"/>
    </location>
</feature>
<evidence type="ECO:0000313" key="3">
    <source>
        <dbReference type="Proteomes" id="UP001056535"/>
    </source>
</evidence>
<reference evidence="2" key="1">
    <citation type="submission" date="2022-06" db="EMBL/GenBank/DDBJ databases">
        <title>Ornithinimicrobium JY.X270.</title>
        <authorList>
            <person name="Huang Y."/>
        </authorList>
    </citation>
    <scope>NUCLEOTIDE SEQUENCE</scope>
    <source>
        <strain evidence="2">JY.X270</strain>
    </source>
</reference>
<keyword evidence="3" id="KW-1185">Reference proteome</keyword>
<accession>A0ABY4YLS7</accession>
<organism evidence="2 3">
    <name type="scientific">Ornithinimicrobium cryptoxanthini</name>
    <dbReference type="NCBI Taxonomy" id="2934161"/>
    <lineage>
        <taxon>Bacteria</taxon>
        <taxon>Bacillati</taxon>
        <taxon>Actinomycetota</taxon>
        <taxon>Actinomycetes</taxon>
        <taxon>Micrococcales</taxon>
        <taxon>Ornithinimicrobiaceae</taxon>
        <taxon>Ornithinimicrobium</taxon>
    </lineage>
</organism>
<dbReference type="SUPFAM" id="SSF52833">
    <property type="entry name" value="Thioredoxin-like"/>
    <property type="match status" value="1"/>
</dbReference>
<evidence type="ECO:0000313" key="2">
    <source>
        <dbReference type="EMBL" id="USQ77741.1"/>
    </source>
</evidence>
<dbReference type="EMBL" id="CP099490">
    <property type="protein sequence ID" value="USQ77741.1"/>
    <property type="molecule type" value="Genomic_DNA"/>
</dbReference>
<dbReference type="RefSeq" id="WP_252623233.1">
    <property type="nucleotide sequence ID" value="NZ_CP099490.1"/>
</dbReference>
<sequence>MTIDTRPRRHPYTARHNTYPSPGHSLKPATHEIARLDLAPAGPTGEVAPAVTTPAVSTDRELYVDPTSPWAFLAHLRLSAAANEGDEPSWAVVQRWTTIPFTGQRGPSPERDQLREELAAVRAAAQDGEELPDDIPAVLPNPRPVLAAYAEAVDLGVGPAVRDRLLRAYWLEGLDIGSPDVLRNILPPLIVGAATLCTGDPRREFGYLVSPQREPLTNQAYHQLKRWQERWTDLGQPGPLALVDSDGAVHTGVKALTT</sequence>